<dbReference type="InterPro" id="IPR035965">
    <property type="entry name" value="PAS-like_dom_sf"/>
</dbReference>
<dbReference type="InterPro" id="IPR000014">
    <property type="entry name" value="PAS"/>
</dbReference>
<evidence type="ECO:0000256" key="4">
    <source>
        <dbReference type="ARBA" id="ARBA00023163"/>
    </source>
</evidence>
<dbReference type="SUPFAM" id="SSF46689">
    <property type="entry name" value="Homeodomain-like"/>
    <property type="match status" value="1"/>
</dbReference>
<dbReference type="SMART" id="SM00091">
    <property type="entry name" value="PAS"/>
    <property type="match status" value="2"/>
</dbReference>
<dbReference type="PROSITE" id="PS50045">
    <property type="entry name" value="SIGMA54_INTERACT_4"/>
    <property type="match status" value="1"/>
</dbReference>
<protein>
    <submittedName>
        <fullName evidence="8">PAS domain S-box-containing protein</fullName>
    </submittedName>
</protein>
<dbReference type="Gene3D" id="1.10.8.60">
    <property type="match status" value="1"/>
</dbReference>
<proteinExistence type="predicted"/>
<dbReference type="CDD" id="cd00130">
    <property type="entry name" value="PAS"/>
    <property type="match status" value="2"/>
</dbReference>
<dbReference type="AlphaFoldDB" id="A0A1H9Y1I3"/>
<dbReference type="Pfam" id="PF25601">
    <property type="entry name" value="AAA_lid_14"/>
    <property type="match status" value="1"/>
</dbReference>
<reference evidence="9" key="1">
    <citation type="submission" date="2016-10" db="EMBL/GenBank/DDBJ databases">
        <authorList>
            <person name="Varghese N."/>
            <person name="Submissions S."/>
        </authorList>
    </citation>
    <scope>NUCLEOTIDE SEQUENCE [LARGE SCALE GENOMIC DNA]</scope>
    <source>
        <strain evidence="9">DSM 13577</strain>
    </source>
</reference>
<dbReference type="SUPFAM" id="SSF52540">
    <property type="entry name" value="P-loop containing nucleoside triphosphate hydrolases"/>
    <property type="match status" value="1"/>
</dbReference>
<dbReference type="PROSITE" id="PS50112">
    <property type="entry name" value="PAS"/>
    <property type="match status" value="2"/>
</dbReference>
<dbReference type="Gene3D" id="1.10.10.60">
    <property type="entry name" value="Homeodomain-like"/>
    <property type="match status" value="1"/>
</dbReference>
<dbReference type="PANTHER" id="PTHR32071:SF121">
    <property type="entry name" value="SIGMA L-DEPENDENT TRANSCRIPTIONAL REGULATOR YQIR-RELATED"/>
    <property type="match status" value="1"/>
</dbReference>
<accession>A0A1H9Y1I3</accession>
<dbReference type="InterPro" id="IPR027417">
    <property type="entry name" value="P-loop_NTPase"/>
</dbReference>
<dbReference type="GO" id="GO:0043565">
    <property type="term" value="F:sequence-specific DNA binding"/>
    <property type="evidence" value="ECO:0007669"/>
    <property type="project" value="InterPro"/>
</dbReference>
<evidence type="ECO:0000313" key="8">
    <source>
        <dbReference type="EMBL" id="SES62627.1"/>
    </source>
</evidence>
<keyword evidence="9" id="KW-1185">Reference proteome</keyword>
<dbReference type="Proteomes" id="UP000243819">
    <property type="component" value="Unassembled WGS sequence"/>
</dbReference>
<feature type="domain" description="PAC" evidence="7">
    <location>
        <begin position="68"/>
        <end position="121"/>
    </location>
</feature>
<evidence type="ECO:0000256" key="2">
    <source>
        <dbReference type="ARBA" id="ARBA00022840"/>
    </source>
</evidence>
<dbReference type="PANTHER" id="PTHR32071">
    <property type="entry name" value="TRANSCRIPTIONAL REGULATORY PROTEIN"/>
    <property type="match status" value="1"/>
</dbReference>
<keyword evidence="3" id="KW-0805">Transcription regulation</keyword>
<dbReference type="CDD" id="cd00009">
    <property type="entry name" value="AAA"/>
    <property type="match status" value="1"/>
</dbReference>
<feature type="domain" description="PAS" evidence="6">
    <location>
        <begin position="125"/>
        <end position="170"/>
    </location>
</feature>
<dbReference type="Gene3D" id="3.40.50.300">
    <property type="entry name" value="P-loop containing nucleotide triphosphate hydrolases"/>
    <property type="match status" value="1"/>
</dbReference>
<dbReference type="NCBIfam" id="TIGR00229">
    <property type="entry name" value="sensory_box"/>
    <property type="match status" value="2"/>
</dbReference>
<gene>
    <name evidence="8" type="ORF">SAMN03080614_100170</name>
</gene>
<dbReference type="Pfam" id="PF00158">
    <property type="entry name" value="Sigma54_activat"/>
    <property type="match status" value="1"/>
</dbReference>
<evidence type="ECO:0000259" key="6">
    <source>
        <dbReference type="PROSITE" id="PS50112"/>
    </source>
</evidence>
<dbReference type="PROSITE" id="PS00675">
    <property type="entry name" value="SIGMA54_INTERACT_1"/>
    <property type="match status" value="1"/>
</dbReference>
<dbReference type="PROSITE" id="PS00676">
    <property type="entry name" value="SIGMA54_INTERACT_2"/>
    <property type="match status" value="1"/>
</dbReference>
<dbReference type="SUPFAM" id="SSF55785">
    <property type="entry name" value="PYP-like sensor domain (PAS domain)"/>
    <property type="match status" value="2"/>
</dbReference>
<dbReference type="FunFam" id="3.40.50.300:FF:000006">
    <property type="entry name" value="DNA-binding transcriptional regulator NtrC"/>
    <property type="match status" value="1"/>
</dbReference>
<dbReference type="InterPro" id="IPR013767">
    <property type="entry name" value="PAS_fold"/>
</dbReference>
<dbReference type="InterPro" id="IPR009057">
    <property type="entry name" value="Homeodomain-like_sf"/>
</dbReference>
<dbReference type="GO" id="GO:0005524">
    <property type="term" value="F:ATP binding"/>
    <property type="evidence" value="ECO:0007669"/>
    <property type="project" value="UniProtKB-KW"/>
</dbReference>
<dbReference type="RefSeq" id="WP_278276540.1">
    <property type="nucleotide sequence ID" value="NZ_FOIF01000001.1"/>
</dbReference>
<dbReference type="InterPro" id="IPR025662">
    <property type="entry name" value="Sigma_54_int_dom_ATP-bd_1"/>
</dbReference>
<dbReference type="InterPro" id="IPR002197">
    <property type="entry name" value="HTH_Fis"/>
</dbReference>
<evidence type="ECO:0000259" key="7">
    <source>
        <dbReference type="PROSITE" id="PS50113"/>
    </source>
</evidence>
<dbReference type="STRING" id="1120990.SAMN03080614_100170"/>
<dbReference type="GO" id="GO:0006355">
    <property type="term" value="P:regulation of DNA-templated transcription"/>
    <property type="evidence" value="ECO:0007669"/>
    <property type="project" value="InterPro"/>
</dbReference>
<dbReference type="Pfam" id="PF00989">
    <property type="entry name" value="PAS"/>
    <property type="match status" value="2"/>
</dbReference>
<dbReference type="Gene3D" id="3.30.450.20">
    <property type="entry name" value="PAS domain"/>
    <property type="match status" value="2"/>
</dbReference>
<dbReference type="PROSITE" id="PS50113">
    <property type="entry name" value="PAC"/>
    <property type="match status" value="1"/>
</dbReference>
<keyword evidence="1" id="KW-0547">Nucleotide-binding</keyword>
<name>A0A1H9Y1I3_9FIRM</name>
<dbReference type="Pfam" id="PF02954">
    <property type="entry name" value="HTH_8"/>
    <property type="match status" value="1"/>
</dbReference>
<keyword evidence="2" id="KW-0067">ATP-binding</keyword>
<dbReference type="InterPro" id="IPR058031">
    <property type="entry name" value="AAA_lid_NorR"/>
</dbReference>
<dbReference type="InterPro" id="IPR025943">
    <property type="entry name" value="Sigma_54_int_dom_ATP-bd_2"/>
</dbReference>
<keyword evidence="4" id="KW-0804">Transcription</keyword>
<dbReference type="SMART" id="SM00382">
    <property type="entry name" value="AAA"/>
    <property type="match status" value="1"/>
</dbReference>
<dbReference type="InterPro" id="IPR003593">
    <property type="entry name" value="AAA+_ATPase"/>
</dbReference>
<dbReference type="InterPro" id="IPR002078">
    <property type="entry name" value="Sigma_54_int"/>
</dbReference>
<feature type="domain" description="PAS" evidence="6">
    <location>
        <begin position="7"/>
        <end position="77"/>
    </location>
</feature>
<feature type="domain" description="Sigma-54 factor interaction" evidence="5">
    <location>
        <begin position="259"/>
        <end position="489"/>
    </location>
</feature>
<evidence type="ECO:0000256" key="1">
    <source>
        <dbReference type="ARBA" id="ARBA00022741"/>
    </source>
</evidence>
<evidence type="ECO:0000313" key="9">
    <source>
        <dbReference type="Proteomes" id="UP000243819"/>
    </source>
</evidence>
<evidence type="ECO:0000259" key="5">
    <source>
        <dbReference type="PROSITE" id="PS50045"/>
    </source>
</evidence>
<evidence type="ECO:0000256" key="3">
    <source>
        <dbReference type="ARBA" id="ARBA00023015"/>
    </source>
</evidence>
<sequence length="573" mass="64104">MGKRVLGPHEIQGILDSIHDAIMAIDLQGKIILMNKGAERIVGIPYKECLGRDVLEVVPTSRLPRVLEEGKPELNRQQKVGDISIVTNRMPVFNEKGELVGAVAVFRDITEVKELAEKITNLKEVQATLESIFNATVDAISVVDHEGKGIMINPAYKKLTGYTEKDIIGKPADVDIAEGESVHLQVLKTRQPVKGVKLKVGAMGKEVIVDAAPLIVDNKLKGSVAVIHDISEIKRLHDELDKAKRIIRKLEAKYTFDDIVAEELNMKMAIEQAKNAAITPATVLLRGESGTGKELFAHAIHNASSRKYNQFVRVNCAAIADNLLESELFGYVDGAFTGAKRGGKKGLFSQANGGTIFLDEIGEISLNLQAKLLRVLQEREIVPVGDTKPQTVDVRVIAATNVNLEEAIKQGKFREDLYYRISVVPIFIPPLRKRKKEIKPLTYHLIKKFNQEYGRSIQGIDEEALQILENYHWRGNVRELENVIGRAIINMNYNETIITPTHLPNLTNDKFNIDLKVQKSTTVKPLSTVLDNVEKEYIQKVLMLNNFNKTKTAKDLDISIRSLYNKIEKYDLQ</sequence>
<organism evidence="8 9">
    <name type="scientific">Anaerobranca gottschalkii DSM 13577</name>
    <dbReference type="NCBI Taxonomy" id="1120990"/>
    <lineage>
        <taxon>Bacteria</taxon>
        <taxon>Bacillati</taxon>
        <taxon>Bacillota</taxon>
        <taxon>Clostridia</taxon>
        <taxon>Eubacteriales</taxon>
        <taxon>Proteinivoracaceae</taxon>
        <taxon>Anaerobranca</taxon>
    </lineage>
</organism>
<dbReference type="InterPro" id="IPR000700">
    <property type="entry name" value="PAS-assoc_C"/>
</dbReference>
<dbReference type="EMBL" id="FOIF01000001">
    <property type="protein sequence ID" value="SES62627.1"/>
    <property type="molecule type" value="Genomic_DNA"/>
</dbReference>